<comment type="similarity">
    <text evidence="5">Belongs to the TMEM41 family.</text>
</comment>
<feature type="transmembrane region" description="Helical" evidence="6">
    <location>
        <begin position="18"/>
        <end position="41"/>
    </location>
</feature>
<evidence type="ECO:0000259" key="7">
    <source>
        <dbReference type="Pfam" id="PF09335"/>
    </source>
</evidence>
<comment type="subcellular location">
    <subcellularLocation>
        <location evidence="1">Membrane</location>
        <topology evidence="1">Multi-pass membrane protein</topology>
    </subcellularLocation>
</comment>
<reference evidence="8 9" key="1">
    <citation type="submission" date="2024-06" db="EMBL/GenBank/DDBJ databases">
        <authorList>
            <person name="Kraege A."/>
            <person name="Thomma B."/>
        </authorList>
    </citation>
    <scope>NUCLEOTIDE SEQUENCE [LARGE SCALE GENOMIC DNA]</scope>
</reference>
<dbReference type="PANTHER" id="PTHR43220">
    <property type="match status" value="1"/>
</dbReference>
<dbReference type="InterPro" id="IPR045014">
    <property type="entry name" value="TM41A/B"/>
</dbReference>
<keyword evidence="9" id="KW-1185">Reference proteome</keyword>
<evidence type="ECO:0000256" key="1">
    <source>
        <dbReference type="ARBA" id="ARBA00004141"/>
    </source>
</evidence>
<keyword evidence="2 6" id="KW-0812">Transmembrane</keyword>
<dbReference type="Proteomes" id="UP001497392">
    <property type="component" value="Unassembled WGS sequence"/>
</dbReference>
<feature type="transmembrane region" description="Helical" evidence="6">
    <location>
        <begin position="238"/>
        <end position="259"/>
    </location>
</feature>
<feature type="domain" description="VTT" evidence="7">
    <location>
        <begin position="107"/>
        <end position="226"/>
    </location>
</feature>
<feature type="transmembrane region" description="Helical" evidence="6">
    <location>
        <begin position="205"/>
        <end position="226"/>
    </location>
</feature>
<keyword evidence="3 6" id="KW-1133">Transmembrane helix</keyword>
<protein>
    <submittedName>
        <fullName evidence="8">G11611 protein</fullName>
    </submittedName>
</protein>
<evidence type="ECO:0000313" key="9">
    <source>
        <dbReference type="Proteomes" id="UP001497392"/>
    </source>
</evidence>
<dbReference type="InterPro" id="IPR032816">
    <property type="entry name" value="VTT_dom"/>
</dbReference>
<feature type="transmembrane region" description="Helical" evidence="6">
    <location>
        <begin position="111"/>
        <end position="135"/>
    </location>
</feature>
<dbReference type="Pfam" id="PF09335">
    <property type="entry name" value="VTT_dom"/>
    <property type="match status" value="1"/>
</dbReference>
<evidence type="ECO:0000256" key="4">
    <source>
        <dbReference type="ARBA" id="ARBA00023136"/>
    </source>
</evidence>
<dbReference type="EMBL" id="CAXHTA020000018">
    <property type="protein sequence ID" value="CAL5228470.1"/>
    <property type="molecule type" value="Genomic_DNA"/>
</dbReference>
<sequence length="319" mass="34965">MATLKSKDGIMLASRTHWFRAIATFILLYLLSAGLVALILWRLPPRASLKQPAGTSHEEPLVLRVPTSFSELRAVRHTLGLYQEQCPVHVAFLLLATYLFMQVFMVPGSSFMNLLAGSLYGAPIAVPFIAVASTVGSSGSFWLSKFLLKDIVVGLFPTRIASFSRAVAAQKAQLLPYLIAVRMAPVLPSWFVNLAAPILQIPFRYFVISTAIGLQPTNIVLVQAGASLSSLHSWKDLWGPRSIMLLCLCLMAALLPILVRRHWLKVTPGLLPSRVSSDREVLHASPDVEVLVVESPRKAVMVNGRLPVSKVVGRLDLAR</sequence>
<evidence type="ECO:0000256" key="5">
    <source>
        <dbReference type="ARBA" id="ARBA00025797"/>
    </source>
</evidence>
<accession>A0ABP1G8B5</accession>
<evidence type="ECO:0000313" key="8">
    <source>
        <dbReference type="EMBL" id="CAL5228470.1"/>
    </source>
</evidence>
<evidence type="ECO:0000256" key="6">
    <source>
        <dbReference type="SAM" id="Phobius"/>
    </source>
</evidence>
<evidence type="ECO:0000256" key="2">
    <source>
        <dbReference type="ARBA" id="ARBA00022692"/>
    </source>
</evidence>
<proteinExistence type="inferred from homology"/>
<name>A0ABP1G8B5_9CHLO</name>
<evidence type="ECO:0000256" key="3">
    <source>
        <dbReference type="ARBA" id="ARBA00022989"/>
    </source>
</evidence>
<gene>
    <name evidence="8" type="primary">g11611</name>
    <name evidence="8" type="ORF">VP750_LOCUS10376</name>
</gene>
<keyword evidence="4 6" id="KW-0472">Membrane</keyword>
<dbReference type="PANTHER" id="PTHR43220:SF18">
    <property type="entry name" value="TRANSMEMBRANE PROTEIN 41B"/>
    <property type="match status" value="1"/>
</dbReference>
<organism evidence="8 9">
    <name type="scientific">Coccomyxa viridis</name>
    <dbReference type="NCBI Taxonomy" id="1274662"/>
    <lineage>
        <taxon>Eukaryota</taxon>
        <taxon>Viridiplantae</taxon>
        <taxon>Chlorophyta</taxon>
        <taxon>core chlorophytes</taxon>
        <taxon>Trebouxiophyceae</taxon>
        <taxon>Trebouxiophyceae incertae sedis</taxon>
        <taxon>Coccomyxaceae</taxon>
        <taxon>Coccomyxa</taxon>
    </lineage>
</organism>
<comment type="caution">
    <text evidence="8">The sequence shown here is derived from an EMBL/GenBank/DDBJ whole genome shotgun (WGS) entry which is preliminary data.</text>
</comment>
<feature type="transmembrane region" description="Helical" evidence="6">
    <location>
        <begin position="86"/>
        <end position="105"/>
    </location>
</feature>
<feature type="transmembrane region" description="Helical" evidence="6">
    <location>
        <begin position="174"/>
        <end position="193"/>
    </location>
</feature>